<dbReference type="AlphaFoldDB" id="A0A2S2P078"/>
<organism evidence="8">
    <name type="scientific">Schizaphis graminum</name>
    <name type="common">Green bug aphid</name>
    <dbReference type="NCBI Taxonomy" id="13262"/>
    <lineage>
        <taxon>Eukaryota</taxon>
        <taxon>Metazoa</taxon>
        <taxon>Ecdysozoa</taxon>
        <taxon>Arthropoda</taxon>
        <taxon>Hexapoda</taxon>
        <taxon>Insecta</taxon>
        <taxon>Pterygota</taxon>
        <taxon>Neoptera</taxon>
        <taxon>Paraneoptera</taxon>
        <taxon>Hemiptera</taxon>
        <taxon>Sternorrhyncha</taxon>
        <taxon>Aphidomorpha</taxon>
        <taxon>Aphidoidea</taxon>
        <taxon>Aphididae</taxon>
        <taxon>Aphidini</taxon>
        <taxon>Schizaphis</taxon>
    </lineage>
</organism>
<evidence type="ECO:0000256" key="6">
    <source>
        <dbReference type="PROSITE-ProRule" id="PRU00176"/>
    </source>
</evidence>
<keyword evidence="5" id="KW-0539">Nucleus</keyword>
<comment type="subcellular location">
    <subcellularLocation>
        <location evidence="1">Nucleus</location>
    </subcellularLocation>
</comment>
<dbReference type="SUPFAM" id="SSF54928">
    <property type="entry name" value="RNA-binding domain, RBD"/>
    <property type="match status" value="1"/>
</dbReference>
<sequence length="340" mass="38836">MTNKINYSNFHQLFIGNLTWWTTDQDIMDSIIDVGVHNIIDIQFFENRENGQSKGFCVVTLESEQSLNRILKKLPNKLIHGRKPDVTYPSSSAYFMFESKSETRFSLSSIYQNISSMKDISRIPSKKSLKNPSVGKPYHTKMPPMSVCIKTHQQYPQITGYENQWNRSHKPNMGKSFVTPEKCLIGVGGRLSQTNQSYHCQAPVNPSISNQISTPLTYSQSYSYNDYHPSCTNSYRSQTQMTESEINNIINRNRIVSSSAIARAITNANNGEYFSAIETLNIAIALIEDSKVANDERSKIIVCTLYNTIYGIQNKLVKKKKELSRSPSVRLYKRSKREHN</sequence>
<comment type="similarity">
    <text evidence="2">Belongs to the RRM CPSF6/7 family.</text>
</comment>
<dbReference type="InterPro" id="IPR012677">
    <property type="entry name" value="Nucleotide-bd_a/b_plait_sf"/>
</dbReference>
<evidence type="ECO:0000256" key="5">
    <source>
        <dbReference type="ARBA" id="ARBA00023242"/>
    </source>
</evidence>
<dbReference type="Pfam" id="PF25524">
    <property type="entry name" value="RSLD_CPSF6"/>
    <property type="match status" value="1"/>
</dbReference>
<keyword evidence="4 6" id="KW-0694">RNA-binding</keyword>
<dbReference type="Gene3D" id="3.30.70.330">
    <property type="match status" value="1"/>
</dbReference>
<name>A0A2S2P078_SCHGA</name>
<dbReference type="GO" id="GO:0005634">
    <property type="term" value="C:nucleus"/>
    <property type="evidence" value="ECO:0007669"/>
    <property type="project" value="UniProtKB-SubCell"/>
</dbReference>
<dbReference type="InterPro" id="IPR035979">
    <property type="entry name" value="RBD_domain_sf"/>
</dbReference>
<protein>
    <submittedName>
        <fullName evidence="8">Cleavage and polyadenylation specificity factor subunit 7</fullName>
    </submittedName>
</protein>
<dbReference type="EMBL" id="GGMR01010250">
    <property type="protein sequence ID" value="MBY22869.1"/>
    <property type="molecule type" value="Transcribed_RNA"/>
</dbReference>
<evidence type="ECO:0000313" key="8">
    <source>
        <dbReference type="EMBL" id="MBY22869.1"/>
    </source>
</evidence>
<evidence type="ECO:0000256" key="4">
    <source>
        <dbReference type="ARBA" id="ARBA00022884"/>
    </source>
</evidence>
<reference evidence="8" key="1">
    <citation type="submission" date="2018-04" db="EMBL/GenBank/DDBJ databases">
        <title>Transcriptome of Schizaphis graminum biotype I.</title>
        <authorList>
            <person name="Scully E.D."/>
            <person name="Geib S.M."/>
            <person name="Palmer N.A."/>
            <person name="Koch K."/>
            <person name="Bradshaw J."/>
            <person name="Heng-Moss T."/>
            <person name="Sarath G."/>
        </authorList>
    </citation>
    <scope>NUCLEOTIDE SEQUENCE</scope>
</reference>
<dbReference type="InterPro" id="IPR057951">
    <property type="entry name" value="CPSF6/7_RSLD_N"/>
</dbReference>
<dbReference type="InterPro" id="IPR034772">
    <property type="entry name" value="CPSF6/7"/>
</dbReference>
<feature type="domain" description="RRM" evidence="7">
    <location>
        <begin position="11"/>
        <end position="91"/>
    </location>
</feature>
<dbReference type="GO" id="GO:0006397">
    <property type="term" value="P:mRNA processing"/>
    <property type="evidence" value="ECO:0007669"/>
    <property type="project" value="UniProtKB-KW"/>
</dbReference>
<dbReference type="PANTHER" id="PTHR23204">
    <property type="entry name" value="CLEAVAGE AND POLYADENYLATION SPECIFIC FACTOR"/>
    <property type="match status" value="1"/>
</dbReference>
<dbReference type="GO" id="GO:0003723">
    <property type="term" value="F:RNA binding"/>
    <property type="evidence" value="ECO:0007669"/>
    <property type="project" value="UniProtKB-UniRule"/>
</dbReference>
<gene>
    <name evidence="8" type="primary">Cpsf7</name>
    <name evidence="8" type="ORF">g.138256</name>
</gene>
<evidence type="ECO:0000256" key="2">
    <source>
        <dbReference type="ARBA" id="ARBA00006265"/>
    </source>
</evidence>
<dbReference type="InterPro" id="IPR000504">
    <property type="entry name" value="RRM_dom"/>
</dbReference>
<evidence type="ECO:0000256" key="1">
    <source>
        <dbReference type="ARBA" id="ARBA00004123"/>
    </source>
</evidence>
<evidence type="ECO:0000259" key="7">
    <source>
        <dbReference type="PROSITE" id="PS50102"/>
    </source>
</evidence>
<dbReference type="PROSITE" id="PS50102">
    <property type="entry name" value="RRM"/>
    <property type="match status" value="1"/>
</dbReference>
<accession>A0A2S2P078</accession>
<proteinExistence type="inferred from homology"/>
<dbReference type="Pfam" id="PF00076">
    <property type="entry name" value="RRM_1"/>
    <property type="match status" value="1"/>
</dbReference>
<keyword evidence="3" id="KW-0507">mRNA processing</keyword>
<dbReference type="SMART" id="SM00360">
    <property type="entry name" value="RRM"/>
    <property type="match status" value="1"/>
</dbReference>
<evidence type="ECO:0000256" key="3">
    <source>
        <dbReference type="ARBA" id="ARBA00022664"/>
    </source>
</evidence>